<name>A0ABP4CGL7_9ACTN</name>
<reference evidence="3" key="1">
    <citation type="journal article" date="2019" name="Int. J. Syst. Evol. Microbiol.">
        <title>The Global Catalogue of Microorganisms (GCM) 10K type strain sequencing project: providing services to taxonomists for standard genome sequencing and annotation.</title>
        <authorList>
            <consortium name="The Broad Institute Genomics Platform"/>
            <consortium name="The Broad Institute Genome Sequencing Center for Infectious Disease"/>
            <person name="Wu L."/>
            <person name="Ma J."/>
        </authorList>
    </citation>
    <scope>NUCLEOTIDE SEQUENCE [LARGE SCALE GENOMIC DNA]</scope>
    <source>
        <strain evidence="3">JCM 11445</strain>
    </source>
</reference>
<protein>
    <submittedName>
        <fullName evidence="2">Uncharacterized protein</fullName>
    </submittedName>
</protein>
<proteinExistence type="predicted"/>
<evidence type="ECO:0000256" key="1">
    <source>
        <dbReference type="SAM" id="MobiDB-lite"/>
    </source>
</evidence>
<accession>A0ABP4CGL7</accession>
<sequence>MGIAVYMAAMSAVSVVAGLFLREVDDTTEPSRAPAPHVADSDTGDTAQMR</sequence>
<organism evidence="2 3">
    <name type="scientific">Streptomyces rhizosphaericus</name>
    <dbReference type="NCBI Taxonomy" id="114699"/>
    <lineage>
        <taxon>Bacteria</taxon>
        <taxon>Bacillati</taxon>
        <taxon>Actinomycetota</taxon>
        <taxon>Actinomycetes</taxon>
        <taxon>Kitasatosporales</taxon>
        <taxon>Streptomycetaceae</taxon>
        <taxon>Streptomyces</taxon>
        <taxon>Streptomyces violaceusniger group</taxon>
    </lineage>
</organism>
<gene>
    <name evidence="2" type="ORF">GCM10009576_005020</name>
</gene>
<dbReference type="EMBL" id="BAAAIE010000002">
    <property type="protein sequence ID" value="GAA0968585.1"/>
    <property type="molecule type" value="Genomic_DNA"/>
</dbReference>
<evidence type="ECO:0000313" key="3">
    <source>
        <dbReference type="Proteomes" id="UP001500033"/>
    </source>
</evidence>
<keyword evidence="3" id="KW-1185">Reference proteome</keyword>
<feature type="region of interest" description="Disordered" evidence="1">
    <location>
        <begin position="27"/>
        <end position="50"/>
    </location>
</feature>
<comment type="caution">
    <text evidence="2">The sequence shown here is derived from an EMBL/GenBank/DDBJ whole genome shotgun (WGS) entry which is preliminary data.</text>
</comment>
<evidence type="ECO:0000313" key="2">
    <source>
        <dbReference type="EMBL" id="GAA0968585.1"/>
    </source>
</evidence>
<dbReference type="Proteomes" id="UP001500033">
    <property type="component" value="Unassembled WGS sequence"/>
</dbReference>